<dbReference type="Gene3D" id="1.10.490.10">
    <property type="entry name" value="Globins"/>
    <property type="match status" value="1"/>
</dbReference>
<evidence type="ECO:0000256" key="1">
    <source>
        <dbReference type="SAM" id="MobiDB-lite"/>
    </source>
</evidence>
<dbReference type="InterPro" id="IPR044399">
    <property type="entry name" value="Mb-like_M"/>
</dbReference>
<dbReference type="GO" id="GO:0019825">
    <property type="term" value="F:oxygen binding"/>
    <property type="evidence" value="ECO:0007669"/>
    <property type="project" value="InterPro"/>
</dbReference>
<evidence type="ECO:0000313" key="2">
    <source>
        <dbReference type="Proteomes" id="UP000504634"/>
    </source>
</evidence>
<gene>
    <name evidence="3" type="primary">LOC115625502</name>
</gene>
<feature type="region of interest" description="Disordered" evidence="1">
    <location>
        <begin position="204"/>
        <end position="229"/>
    </location>
</feature>
<dbReference type="RefSeq" id="XP_030376423.1">
    <property type="nucleotide sequence ID" value="XM_030520563.1"/>
</dbReference>
<keyword evidence="2" id="KW-1185">Reference proteome</keyword>
<dbReference type="GO" id="GO:0020037">
    <property type="term" value="F:heme binding"/>
    <property type="evidence" value="ECO:0007669"/>
    <property type="project" value="InterPro"/>
</dbReference>
<dbReference type="GeneID" id="115625502"/>
<organism evidence="2 3">
    <name type="scientific">Drosophila lebanonensis</name>
    <name type="common">Fruit fly</name>
    <name type="synonym">Scaptodrosophila lebanonensis</name>
    <dbReference type="NCBI Taxonomy" id="7225"/>
    <lineage>
        <taxon>Eukaryota</taxon>
        <taxon>Metazoa</taxon>
        <taxon>Ecdysozoa</taxon>
        <taxon>Arthropoda</taxon>
        <taxon>Hexapoda</taxon>
        <taxon>Insecta</taxon>
        <taxon>Pterygota</taxon>
        <taxon>Neoptera</taxon>
        <taxon>Endopterygota</taxon>
        <taxon>Diptera</taxon>
        <taxon>Brachycera</taxon>
        <taxon>Muscomorpha</taxon>
        <taxon>Ephydroidea</taxon>
        <taxon>Drosophilidae</taxon>
        <taxon>Scaptodrosophila</taxon>
    </lineage>
</organism>
<evidence type="ECO:0000313" key="3">
    <source>
        <dbReference type="RefSeq" id="XP_030376423.1"/>
    </source>
</evidence>
<reference evidence="3" key="1">
    <citation type="submission" date="2025-08" db="UniProtKB">
        <authorList>
            <consortium name="RefSeq"/>
        </authorList>
    </citation>
    <scope>IDENTIFICATION</scope>
    <source>
        <strain evidence="3">11010-0011.00</strain>
        <tissue evidence="3">Whole body</tissue>
    </source>
</reference>
<dbReference type="InterPro" id="IPR009050">
    <property type="entry name" value="Globin-like_sf"/>
</dbReference>
<accession>A0A6J2TMP7</accession>
<dbReference type="AlphaFoldDB" id="A0A6J2TMP7"/>
<dbReference type="CDD" id="cd01040">
    <property type="entry name" value="Mb-like"/>
    <property type="match status" value="1"/>
</dbReference>
<dbReference type="InterPro" id="IPR012292">
    <property type="entry name" value="Globin/Proto"/>
</dbReference>
<name>A0A6J2TMP7_DROLE</name>
<sequence>MESRSRTTIIAVNQPEEDLSHERFRPIYPQLLPIRDVRLQVDENGFTTPERAALRNTWRFVEPFQRRFGKQSFYAFMTAREMVIETFRFDRTIDVSRLHCHAIWMMRTLNKLVNVIESVTEFRTALEECIPAHLKCGVDSNYMRMLTDVIKDYLVECPELCNNVSPTLNRALDHLFELISNSMHAGHMRKKTLSSMYLAVQQSETQVSDSNRPSATQKAASINPEATSL</sequence>
<dbReference type="SUPFAM" id="SSF46458">
    <property type="entry name" value="Globin-like"/>
    <property type="match status" value="1"/>
</dbReference>
<dbReference type="OrthoDB" id="7751476at2759"/>
<protein>
    <submittedName>
        <fullName evidence="3">Uncharacterized protein LOC115625502</fullName>
    </submittedName>
</protein>
<dbReference type="Proteomes" id="UP000504634">
    <property type="component" value="Unplaced"/>
</dbReference>
<proteinExistence type="predicted"/>